<keyword evidence="1" id="KW-0597">Phosphoprotein</keyword>
<evidence type="ECO:0000313" key="3">
    <source>
        <dbReference type="EMBL" id="SEQ45582.1"/>
    </source>
</evidence>
<dbReference type="SMART" id="SM00240">
    <property type="entry name" value="FHA"/>
    <property type="match status" value="1"/>
</dbReference>
<dbReference type="InterPro" id="IPR008984">
    <property type="entry name" value="SMAD_FHA_dom_sf"/>
</dbReference>
<dbReference type="EMBL" id="FOET01000008">
    <property type="protein sequence ID" value="SEQ45582.1"/>
    <property type="molecule type" value="Genomic_DNA"/>
</dbReference>
<evidence type="ECO:0000313" key="4">
    <source>
        <dbReference type="Proteomes" id="UP000199055"/>
    </source>
</evidence>
<gene>
    <name evidence="3" type="ORF">SAMN05216481_108114</name>
</gene>
<dbReference type="Pfam" id="PF08044">
    <property type="entry name" value="DUF1707"/>
    <property type="match status" value="1"/>
</dbReference>
<evidence type="ECO:0000256" key="1">
    <source>
        <dbReference type="ARBA" id="ARBA00022553"/>
    </source>
</evidence>
<organism evidence="3 4">
    <name type="scientific">Streptomyces radiopugnans</name>
    <dbReference type="NCBI Taxonomy" id="403935"/>
    <lineage>
        <taxon>Bacteria</taxon>
        <taxon>Bacillati</taxon>
        <taxon>Actinomycetota</taxon>
        <taxon>Actinomycetes</taxon>
        <taxon>Kitasatosporales</taxon>
        <taxon>Streptomycetaceae</taxon>
        <taxon>Streptomyces</taxon>
    </lineage>
</organism>
<protein>
    <recommendedName>
        <fullName evidence="2">FHA domain-containing protein</fullName>
    </recommendedName>
</protein>
<dbReference type="Gene3D" id="2.60.200.20">
    <property type="match status" value="1"/>
</dbReference>
<dbReference type="CDD" id="cd00060">
    <property type="entry name" value="FHA"/>
    <property type="match status" value="1"/>
</dbReference>
<dbReference type="PROSITE" id="PS50006">
    <property type="entry name" value="FHA_DOMAIN"/>
    <property type="match status" value="1"/>
</dbReference>
<feature type="domain" description="FHA" evidence="2">
    <location>
        <begin position="107"/>
        <end position="156"/>
    </location>
</feature>
<accession>A0A1H9G669</accession>
<evidence type="ECO:0000259" key="2">
    <source>
        <dbReference type="PROSITE" id="PS50006"/>
    </source>
</evidence>
<reference evidence="3 4" key="1">
    <citation type="submission" date="2016-10" db="EMBL/GenBank/DDBJ databases">
        <authorList>
            <person name="de Groot N.N."/>
        </authorList>
    </citation>
    <scope>NUCLEOTIDE SEQUENCE [LARGE SCALE GENOMIC DNA]</scope>
    <source>
        <strain evidence="3 4">CGMCC 4.3519</strain>
    </source>
</reference>
<dbReference type="InterPro" id="IPR050923">
    <property type="entry name" value="Cell_Proc_Reg/RNA_Proc"/>
</dbReference>
<dbReference type="InterPro" id="IPR000253">
    <property type="entry name" value="FHA_dom"/>
</dbReference>
<dbReference type="SUPFAM" id="SSF49879">
    <property type="entry name" value="SMAD/FHA domain"/>
    <property type="match status" value="1"/>
</dbReference>
<dbReference type="PANTHER" id="PTHR23308">
    <property type="entry name" value="NUCLEAR INHIBITOR OF PROTEIN PHOSPHATASE-1"/>
    <property type="match status" value="1"/>
</dbReference>
<keyword evidence="4" id="KW-1185">Reference proteome</keyword>
<dbReference type="InterPro" id="IPR012551">
    <property type="entry name" value="DUF1707_SHOCT-like"/>
</dbReference>
<sequence length="180" mass="20000">MASAESRAVPPRPSDEDRERAMELLRESAVAGRVSHRTFEHRMELLLTARRFDEIEAAVHDLRPRPPEPVLIRFVGAVSALPGRLRRAWQTARLPELMLPAPGPHPMSIGRAPGSVLRLNDETVSRTHAQLHSSARGWTLRDLGSSNGTWVNGRRVTGSVSVRPGDHVRFGQVSFRLGSR</sequence>
<dbReference type="Pfam" id="PF00498">
    <property type="entry name" value="FHA"/>
    <property type="match status" value="1"/>
</dbReference>
<dbReference type="Proteomes" id="UP000199055">
    <property type="component" value="Unassembled WGS sequence"/>
</dbReference>
<dbReference type="STRING" id="403935.SAMN05216481_108114"/>
<proteinExistence type="predicted"/>
<name>A0A1H9G669_9ACTN</name>
<dbReference type="AlphaFoldDB" id="A0A1H9G669"/>
<dbReference type="RefSeq" id="WP_093660160.1">
    <property type="nucleotide sequence ID" value="NZ_FOET01000008.1"/>
</dbReference>